<keyword evidence="1" id="KW-0812">Transmembrane</keyword>
<evidence type="ECO:0000313" key="2">
    <source>
        <dbReference type="EMBL" id="KAF6028461.1"/>
    </source>
</evidence>
<feature type="transmembrane region" description="Helical" evidence="1">
    <location>
        <begin position="62"/>
        <end position="82"/>
    </location>
</feature>
<proteinExistence type="predicted"/>
<keyword evidence="3" id="KW-1185">Reference proteome</keyword>
<dbReference type="EMBL" id="VXIV02001947">
    <property type="protein sequence ID" value="KAF6028461.1"/>
    <property type="molecule type" value="Genomic_DNA"/>
</dbReference>
<comment type="caution">
    <text evidence="2">The sequence shown here is derived from an EMBL/GenBank/DDBJ whole genome shotgun (WGS) entry which is preliminary data.</text>
</comment>
<gene>
    <name evidence="2" type="ORF">EB796_013219</name>
</gene>
<keyword evidence="1" id="KW-0472">Membrane</keyword>
<feature type="transmembrane region" description="Helical" evidence="1">
    <location>
        <begin position="102"/>
        <end position="124"/>
    </location>
</feature>
<evidence type="ECO:0000313" key="3">
    <source>
        <dbReference type="Proteomes" id="UP000593567"/>
    </source>
</evidence>
<name>A0A7J7JS43_BUGNE</name>
<dbReference type="AlphaFoldDB" id="A0A7J7JS43"/>
<organism evidence="2 3">
    <name type="scientific">Bugula neritina</name>
    <name type="common">Brown bryozoan</name>
    <name type="synonym">Sertularia neritina</name>
    <dbReference type="NCBI Taxonomy" id="10212"/>
    <lineage>
        <taxon>Eukaryota</taxon>
        <taxon>Metazoa</taxon>
        <taxon>Spiralia</taxon>
        <taxon>Lophotrochozoa</taxon>
        <taxon>Bryozoa</taxon>
        <taxon>Gymnolaemata</taxon>
        <taxon>Cheilostomatida</taxon>
        <taxon>Flustrina</taxon>
        <taxon>Buguloidea</taxon>
        <taxon>Bugulidae</taxon>
        <taxon>Bugula</taxon>
    </lineage>
</organism>
<reference evidence="2" key="1">
    <citation type="submission" date="2020-06" db="EMBL/GenBank/DDBJ databases">
        <title>Draft genome of Bugula neritina, a colonial animal packing powerful symbionts and potential medicines.</title>
        <authorList>
            <person name="Rayko M."/>
        </authorList>
    </citation>
    <scope>NUCLEOTIDE SEQUENCE [LARGE SCALE GENOMIC DNA]</scope>
    <source>
        <strain evidence="2">Kwan_BN1</strain>
    </source>
</reference>
<sequence>MFYLPRISAGYRRLGTVFDRFLLAFNFCLSSFKSDHVARLTDLYFSFSDLRSYFIHANHFRLANILLLQTTNSLCILVATATTKAPIKGSGSQSDKQGLPTYAIVLIVIACLMVIALVFIGLWVSMRRKKSPAAQKKKAASSSK</sequence>
<protein>
    <submittedName>
        <fullName evidence="2">Uncharacterized protein</fullName>
    </submittedName>
</protein>
<evidence type="ECO:0000256" key="1">
    <source>
        <dbReference type="SAM" id="Phobius"/>
    </source>
</evidence>
<keyword evidence="1" id="KW-1133">Transmembrane helix</keyword>
<accession>A0A7J7JS43</accession>
<dbReference type="Proteomes" id="UP000593567">
    <property type="component" value="Unassembled WGS sequence"/>
</dbReference>